<comment type="caution">
    <text evidence="3">The sequence shown here is derived from an EMBL/GenBank/DDBJ whole genome shotgun (WGS) entry which is preliminary data.</text>
</comment>
<dbReference type="PANTHER" id="PTHR22916:SF64">
    <property type="entry name" value="TRANSFERASE, PUTATIVE-RELATED"/>
    <property type="match status" value="1"/>
</dbReference>
<dbReference type="AlphaFoldDB" id="A0A7C4RW14"/>
<dbReference type="CDD" id="cd02525">
    <property type="entry name" value="Succinoglycan_BP_ExoA"/>
    <property type="match status" value="1"/>
</dbReference>
<dbReference type="InterPro" id="IPR029044">
    <property type="entry name" value="Nucleotide-diphossugar_trans"/>
</dbReference>
<dbReference type="Pfam" id="PF00535">
    <property type="entry name" value="Glycos_transf_2"/>
    <property type="match status" value="1"/>
</dbReference>
<feature type="transmembrane region" description="Helical" evidence="1">
    <location>
        <begin position="315"/>
        <end position="338"/>
    </location>
</feature>
<keyword evidence="1" id="KW-1133">Transmembrane helix</keyword>
<protein>
    <submittedName>
        <fullName evidence="3">Glycosyltransferase family 2 protein</fullName>
    </submittedName>
</protein>
<keyword evidence="1" id="KW-0812">Transmembrane</keyword>
<dbReference type="EMBL" id="DSZY01000020">
    <property type="protein sequence ID" value="HGU40375.1"/>
    <property type="molecule type" value="Genomic_DNA"/>
</dbReference>
<feature type="transmembrane region" description="Helical" evidence="1">
    <location>
        <begin position="259"/>
        <end position="278"/>
    </location>
</feature>
<dbReference type="PANTHER" id="PTHR22916">
    <property type="entry name" value="GLYCOSYLTRANSFERASE"/>
    <property type="match status" value="1"/>
</dbReference>
<organism evidence="3">
    <name type="scientific">Fervidobacterium thailandense</name>
    <dbReference type="NCBI Taxonomy" id="1008305"/>
    <lineage>
        <taxon>Bacteria</taxon>
        <taxon>Thermotogati</taxon>
        <taxon>Thermotogota</taxon>
        <taxon>Thermotogae</taxon>
        <taxon>Thermotogales</taxon>
        <taxon>Fervidobacteriaceae</taxon>
        <taxon>Fervidobacterium</taxon>
    </lineage>
</organism>
<dbReference type="InterPro" id="IPR001173">
    <property type="entry name" value="Glyco_trans_2-like"/>
</dbReference>
<gene>
    <name evidence="3" type="ORF">ENT77_04165</name>
</gene>
<evidence type="ECO:0000259" key="2">
    <source>
        <dbReference type="Pfam" id="PF00535"/>
    </source>
</evidence>
<reference evidence="3" key="1">
    <citation type="journal article" date="2020" name="mSystems">
        <title>Genome- and Community-Level Interaction Insights into Carbon Utilization and Element Cycling Functions of Hydrothermarchaeota in Hydrothermal Sediment.</title>
        <authorList>
            <person name="Zhou Z."/>
            <person name="Liu Y."/>
            <person name="Xu W."/>
            <person name="Pan J."/>
            <person name="Luo Z.H."/>
            <person name="Li M."/>
        </authorList>
    </citation>
    <scope>NUCLEOTIDE SEQUENCE [LARGE SCALE GENOMIC DNA]</scope>
    <source>
        <strain evidence="3">SpSt-609</strain>
    </source>
</reference>
<dbReference type="GO" id="GO:0016740">
    <property type="term" value="F:transferase activity"/>
    <property type="evidence" value="ECO:0007669"/>
    <property type="project" value="UniProtKB-KW"/>
</dbReference>
<dbReference type="SUPFAM" id="SSF53448">
    <property type="entry name" value="Nucleotide-diphospho-sugar transferases"/>
    <property type="match status" value="1"/>
</dbReference>
<evidence type="ECO:0000313" key="3">
    <source>
        <dbReference type="EMBL" id="HGU40375.1"/>
    </source>
</evidence>
<evidence type="ECO:0000256" key="1">
    <source>
        <dbReference type="SAM" id="Phobius"/>
    </source>
</evidence>
<name>A0A7C4RW14_9BACT</name>
<keyword evidence="3" id="KW-0808">Transferase</keyword>
<dbReference type="Gene3D" id="3.90.550.10">
    <property type="entry name" value="Spore Coat Polysaccharide Biosynthesis Protein SpsA, Chain A"/>
    <property type="match status" value="1"/>
</dbReference>
<feature type="domain" description="Glycosyltransferase 2-like" evidence="2">
    <location>
        <begin position="18"/>
        <end position="187"/>
    </location>
</feature>
<sequence length="347" mass="38856">MTGNDRTNVSSLLEPLVSVILPTYNEAQTVEKSLVSLLDGGYRNIEVLVVDGGSVDGTLDLVRSIASRYPGKVLILHNEKRYTPHALNIGIRKAKGSYIMIASAHAVFSKNYLEACVKVLEEGKADVTGGVLEVRARSESKKAKAIASVLSHPFGVGGARYRLGTETEMYVDTVAYGVYRKEIFEHVGLFDERFIRNQDLEFNLRLKRAGYRTMLVPHTKAYYLARDSYSALWKNNFENGRWVTKGAKYTKNSFSFRHLVPLFFVLYLTIFGGFALLTTKTISHLFLLSLPALLYLSLALYFATVLSLQNRKITLIPYVLTAFVVLHISYGIGSLFGLMEHAVRMAF</sequence>
<keyword evidence="1" id="KW-0472">Membrane</keyword>
<accession>A0A7C4RW14</accession>
<feature type="transmembrane region" description="Helical" evidence="1">
    <location>
        <begin position="285"/>
        <end position="303"/>
    </location>
</feature>
<proteinExistence type="predicted"/>